<sequence>REYYRLDLAAYTEQKKKGENISNWWLNLAYEHENDRTWYSELCKLCYIAADLRVISTYHDFKKEEPVTERLGRYIDNLGKEKILRVPNSEWLFVFGPRRVNTDERKEHHFKAFTIDKELNIIPIMTGEKVQPGLWLDGPTQD</sequence>
<dbReference type="AlphaFoldDB" id="X1RZS6"/>
<dbReference type="EMBL" id="BARW01008640">
    <property type="protein sequence ID" value="GAI86287.1"/>
    <property type="molecule type" value="Genomic_DNA"/>
</dbReference>
<organism evidence="1">
    <name type="scientific">marine sediment metagenome</name>
    <dbReference type="NCBI Taxonomy" id="412755"/>
    <lineage>
        <taxon>unclassified sequences</taxon>
        <taxon>metagenomes</taxon>
        <taxon>ecological metagenomes</taxon>
    </lineage>
</organism>
<proteinExistence type="predicted"/>
<reference evidence="1" key="1">
    <citation type="journal article" date="2014" name="Front. Microbiol.">
        <title>High frequency of phylogenetically diverse reductive dehalogenase-homologous genes in deep subseafloor sedimentary metagenomes.</title>
        <authorList>
            <person name="Kawai M."/>
            <person name="Futagami T."/>
            <person name="Toyoda A."/>
            <person name="Takaki Y."/>
            <person name="Nishi S."/>
            <person name="Hori S."/>
            <person name="Arai W."/>
            <person name="Tsubouchi T."/>
            <person name="Morono Y."/>
            <person name="Uchiyama I."/>
            <person name="Ito T."/>
            <person name="Fujiyama A."/>
            <person name="Inagaki F."/>
            <person name="Takami H."/>
        </authorList>
    </citation>
    <scope>NUCLEOTIDE SEQUENCE</scope>
    <source>
        <strain evidence="1">Expedition CK06-06</strain>
    </source>
</reference>
<feature type="non-terminal residue" evidence="1">
    <location>
        <position position="1"/>
    </location>
</feature>
<protein>
    <submittedName>
        <fullName evidence="1">Uncharacterized protein</fullName>
    </submittedName>
</protein>
<gene>
    <name evidence="1" type="ORF">S12H4_17634</name>
</gene>
<comment type="caution">
    <text evidence="1">The sequence shown here is derived from an EMBL/GenBank/DDBJ whole genome shotgun (WGS) entry which is preliminary data.</text>
</comment>
<accession>X1RZS6</accession>
<evidence type="ECO:0000313" key="1">
    <source>
        <dbReference type="EMBL" id="GAI86287.1"/>
    </source>
</evidence>
<name>X1RZS6_9ZZZZ</name>